<comment type="caution">
    <text evidence="1">The sequence shown here is derived from an EMBL/GenBank/DDBJ whole genome shotgun (WGS) entry which is preliminary data.</text>
</comment>
<dbReference type="Proteomes" id="UP000473854">
    <property type="component" value="Unassembled WGS sequence"/>
</dbReference>
<evidence type="ECO:0000313" key="1">
    <source>
        <dbReference type="EMBL" id="MTD11667.1"/>
    </source>
</evidence>
<sequence>MNMINSLADTSAKVVLVKSKFTFWEKLKLKNCTFEATHGVLNVQGAIVDISAMEMQFINRDIPTLVLFKESNIKNLIIPTRVKNLYNIHNSLENLDVNHLDFVGRWEEVCINKDYLFSFYKQDLKQLAFKQRIRWLCKFASDNKVQQYKSLFNSY</sequence>
<gene>
    <name evidence="1" type="ORF">GIX10_09545</name>
</gene>
<accession>A0A6L6GGP9</accession>
<dbReference type="EMBL" id="WLYL01000029">
    <property type="protein sequence ID" value="MTD11667.1"/>
    <property type="molecule type" value="Genomic_DNA"/>
</dbReference>
<protein>
    <submittedName>
        <fullName evidence="1">Uncharacterized protein</fullName>
    </submittedName>
</protein>
<name>A0A6L6GGP9_9GAMM</name>
<reference evidence="1 2" key="1">
    <citation type="submission" date="2019-11" db="EMBL/GenBank/DDBJ databases">
        <authorList>
            <person name="An D."/>
        </authorList>
    </citation>
    <scope>NUCLEOTIDE SEQUENCE [LARGE SCALE GENOMIC DNA]</scope>
    <source>
        <strain evidence="1 2">YIM 103518</strain>
    </source>
</reference>
<evidence type="ECO:0000313" key="2">
    <source>
        <dbReference type="Proteomes" id="UP000473854"/>
    </source>
</evidence>
<proteinExistence type="predicted"/>
<dbReference type="AlphaFoldDB" id="A0A6L6GGP9"/>
<organism evidence="1 2">
    <name type="scientific">Acinetobacter faecalis</name>
    <dbReference type="NCBI Taxonomy" id="2665161"/>
    <lineage>
        <taxon>Bacteria</taxon>
        <taxon>Pseudomonadati</taxon>
        <taxon>Pseudomonadota</taxon>
        <taxon>Gammaproteobacteria</taxon>
        <taxon>Moraxellales</taxon>
        <taxon>Moraxellaceae</taxon>
        <taxon>Acinetobacter</taxon>
    </lineage>
</organism>
<dbReference type="RefSeq" id="WP_154773240.1">
    <property type="nucleotide sequence ID" value="NZ_WLYL01000029.1"/>
</dbReference>